<dbReference type="CDD" id="cd03039">
    <property type="entry name" value="GST_N_Sigma_like"/>
    <property type="match status" value="1"/>
</dbReference>
<name>A0ABQ8FDT7_9FUNG</name>
<dbReference type="InterPro" id="IPR040079">
    <property type="entry name" value="Glutathione_S-Trfase"/>
</dbReference>
<dbReference type="InterPro" id="IPR050213">
    <property type="entry name" value="GST_superfamily"/>
</dbReference>
<dbReference type="EMBL" id="JAFCIX010000221">
    <property type="protein sequence ID" value="KAH6596514.1"/>
    <property type="molecule type" value="Genomic_DNA"/>
</dbReference>
<proteinExistence type="predicted"/>
<accession>A0ABQ8FDT7</accession>
<sequence>MTPALPSLKLTYFGIRARAEASRLALYVGGVPFEDERVSGEGWGAMKQATPFGQLPLLTINGSTQIAQSNAILRYAGSLGGLYPAADPIKAALVDQIVMHIEDMSNTVYSTVREKDPEVKMQQRKVIAQDKYPAMFKSLEQVIEKHSSGKWAVGDSISVADLAIYVLIVLIKTGIWDGVPVDVADSFVRVSAVYTAVLTHPKVAEWEAAHAK</sequence>
<dbReference type="Gene3D" id="3.40.30.10">
    <property type="entry name" value="Glutaredoxin"/>
    <property type="match status" value="1"/>
</dbReference>
<reference evidence="3 4" key="1">
    <citation type="submission" date="2021-02" db="EMBL/GenBank/DDBJ databases">
        <title>Variation within the Batrachochytrium salamandrivorans European outbreak.</title>
        <authorList>
            <person name="Kelly M."/>
            <person name="Pasmans F."/>
            <person name="Shea T.P."/>
            <person name="Munoz J.F."/>
            <person name="Carranza S."/>
            <person name="Cuomo C.A."/>
            <person name="Martel A."/>
        </authorList>
    </citation>
    <scope>NUCLEOTIDE SEQUENCE [LARGE SCALE GENOMIC DNA]</scope>
    <source>
        <strain evidence="3 4">AMFP18/2</strain>
    </source>
</reference>
<protein>
    <recommendedName>
        <fullName evidence="5">Glutathione S-transferase</fullName>
    </recommendedName>
</protein>
<dbReference type="SUPFAM" id="SSF47616">
    <property type="entry name" value="GST C-terminal domain-like"/>
    <property type="match status" value="1"/>
</dbReference>
<comment type="caution">
    <text evidence="3">The sequence shown here is derived from an EMBL/GenBank/DDBJ whole genome shotgun (WGS) entry which is preliminary data.</text>
</comment>
<feature type="domain" description="GST C-terminal" evidence="2">
    <location>
        <begin position="87"/>
        <end position="212"/>
    </location>
</feature>
<organism evidence="3 4">
    <name type="scientific">Batrachochytrium salamandrivorans</name>
    <dbReference type="NCBI Taxonomy" id="1357716"/>
    <lineage>
        <taxon>Eukaryota</taxon>
        <taxon>Fungi</taxon>
        <taxon>Fungi incertae sedis</taxon>
        <taxon>Chytridiomycota</taxon>
        <taxon>Chytridiomycota incertae sedis</taxon>
        <taxon>Chytridiomycetes</taxon>
        <taxon>Rhizophydiales</taxon>
        <taxon>Rhizophydiales incertae sedis</taxon>
        <taxon>Batrachochytrium</taxon>
    </lineage>
</organism>
<dbReference type="PANTHER" id="PTHR11571">
    <property type="entry name" value="GLUTATHIONE S-TRANSFERASE"/>
    <property type="match status" value="1"/>
</dbReference>
<gene>
    <name evidence="3" type="ORF">BASA50_005064</name>
</gene>
<dbReference type="SFLD" id="SFLDG01205">
    <property type="entry name" value="AMPS.1"/>
    <property type="match status" value="1"/>
</dbReference>
<evidence type="ECO:0008006" key="5">
    <source>
        <dbReference type="Google" id="ProtNLM"/>
    </source>
</evidence>
<dbReference type="InterPro" id="IPR036282">
    <property type="entry name" value="Glutathione-S-Trfase_C_sf"/>
</dbReference>
<evidence type="ECO:0000313" key="4">
    <source>
        <dbReference type="Proteomes" id="UP001648503"/>
    </source>
</evidence>
<dbReference type="InterPro" id="IPR004045">
    <property type="entry name" value="Glutathione_S-Trfase_N"/>
</dbReference>
<dbReference type="Pfam" id="PF14497">
    <property type="entry name" value="GST_C_3"/>
    <property type="match status" value="1"/>
</dbReference>
<keyword evidence="4" id="KW-1185">Reference proteome</keyword>
<dbReference type="InterPro" id="IPR036249">
    <property type="entry name" value="Thioredoxin-like_sf"/>
</dbReference>
<dbReference type="SFLD" id="SFLDG00363">
    <property type="entry name" value="AMPS_(cytGST):_Alpha-__Mu-__Pi"/>
    <property type="match status" value="1"/>
</dbReference>
<evidence type="ECO:0000259" key="1">
    <source>
        <dbReference type="PROSITE" id="PS50404"/>
    </source>
</evidence>
<feature type="domain" description="GST N-terminal" evidence="1">
    <location>
        <begin position="6"/>
        <end position="84"/>
    </location>
</feature>
<evidence type="ECO:0000313" key="3">
    <source>
        <dbReference type="EMBL" id="KAH6596514.1"/>
    </source>
</evidence>
<dbReference type="Pfam" id="PF02798">
    <property type="entry name" value="GST_N"/>
    <property type="match status" value="1"/>
</dbReference>
<dbReference type="PROSITE" id="PS50405">
    <property type="entry name" value="GST_CTER"/>
    <property type="match status" value="1"/>
</dbReference>
<dbReference type="SUPFAM" id="SSF52833">
    <property type="entry name" value="Thioredoxin-like"/>
    <property type="match status" value="1"/>
</dbReference>
<dbReference type="SFLD" id="SFLDS00019">
    <property type="entry name" value="Glutathione_Transferase_(cytos"/>
    <property type="match status" value="1"/>
</dbReference>
<dbReference type="CDD" id="cd03192">
    <property type="entry name" value="GST_C_Sigma_like"/>
    <property type="match status" value="1"/>
</dbReference>
<evidence type="ECO:0000259" key="2">
    <source>
        <dbReference type="PROSITE" id="PS50405"/>
    </source>
</evidence>
<dbReference type="Proteomes" id="UP001648503">
    <property type="component" value="Unassembled WGS sequence"/>
</dbReference>
<dbReference type="Gene3D" id="1.20.1050.10">
    <property type="match status" value="1"/>
</dbReference>
<dbReference type="PANTHER" id="PTHR11571:SF252">
    <property type="entry name" value="GLUTATHIONE S-TRANSFERASE"/>
    <property type="match status" value="1"/>
</dbReference>
<dbReference type="InterPro" id="IPR004046">
    <property type="entry name" value="GST_C"/>
</dbReference>
<dbReference type="InterPro" id="IPR010987">
    <property type="entry name" value="Glutathione-S-Trfase_C-like"/>
</dbReference>
<dbReference type="PROSITE" id="PS50404">
    <property type="entry name" value="GST_NTER"/>
    <property type="match status" value="1"/>
</dbReference>